<evidence type="ECO:0000313" key="4">
    <source>
        <dbReference type="EMBL" id="WNL22321.1"/>
    </source>
</evidence>
<evidence type="ECO:0000313" key="5">
    <source>
        <dbReference type="EMBL" id="WNL23642.1"/>
    </source>
</evidence>
<evidence type="ECO:0000313" key="6">
    <source>
        <dbReference type="EMBL" id="WNL25466.1"/>
    </source>
</evidence>
<dbReference type="EMBL" id="CP134849">
    <property type="protein sequence ID" value="WNL20179.1"/>
    <property type="molecule type" value="Genomic_DNA"/>
</dbReference>
<dbReference type="EMBL" id="CP134844">
    <property type="protein sequence ID" value="WNL12623.1"/>
    <property type="molecule type" value="Genomic_DNA"/>
</dbReference>
<proteinExistence type="predicted"/>
<dbReference type="EMBL" id="CP134852">
    <property type="protein sequence ID" value="WNL25466.1"/>
    <property type="molecule type" value="Genomic_DNA"/>
</dbReference>
<dbReference type="AlphaFoldDB" id="A0AA96IBC6"/>
<dbReference type="EMBL" id="CP134845">
    <property type="protein sequence ID" value="WNL13940.1"/>
    <property type="molecule type" value="Genomic_DNA"/>
</dbReference>
<reference evidence="5" key="1">
    <citation type="submission" date="2023-09" db="EMBL/GenBank/DDBJ databases">
        <title>Arcobacter tbilisiensis sp. nov. isolated from chicken meat in Tbilisi, Georgia.</title>
        <authorList>
            <person name="Matthias R."/>
            <person name="Zautner A.E."/>
        </authorList>
    </citation>
    <scope>NUCLEOTIDE SEQUENCE</scope>
    <source>
        <strain evidence="6">LEO 70</strain>
        <strain evidence="5">LEO 74</strain>
        <strain evidence="4">LEO 79</strain>
        <strain evidence="3">LEO 99</strain>
    </source>
</reference>
<dbReference type="SUPFAM" id="SSF53756">
    <property type="entry name" value="UDP-Glycosyltransferase/glycogen phosphorylase"/>
    <property type="match status" value="1"/>
</dbReference>
<dbReference type="EMBL" id="CP134851">
    <property type="protein sequence ID" value="WNL23642.1"/>
    <property type="molecule type" value="Genomic_DNA"/>
</dbReference>
<name>A0AA96IBC6_9BACT</name>
<evidence type="ECO:0000313" key="1">
    <source>
        <dbReference type="EMBL" id="WNL12623.1"/>
    </source>
</evidence>
<organism evidence="5">
    <name type="scientific">Arcobacter sp. AZ-2023</name>
    <dbReference type="NCBI Taxonomy" id="3074453"/>
    <lineage>
        <taxon>Bacteria</taxon>
        <taxon>Pseudomonadati</taxon>
        <taxon>Campylobacterota</taxon>
        <taxon>Epsilonproteobacteria</taxon>
        <taxon>Campylobacterales</taxon>
        <taxon>Arcobacteraceae</taxon>
        <taxon>Arcobacter</taxon>
    </lineage>
</organism>
<protein>
    <recommendedName>
        <fullName evidence="7">Capsule polysaccharide biosynthesis protein</fullName>
    </recommendedName>
</protein>
<dbReference type="InterPro" id="IPR007833">
    <property type="entry name" value="Capsule_polysaccharide_synth"/>
</dbReference>
<dbReference type="GO" id="GO:0015774">
    <property type="term" value="P:polysaccharide transport"/>
    <property type="evidence" value="ECO:0007669"/>
    <property type="project" value="InterPro"/>
</dbReference>
<dbReference type="GO" id="GO:0000271">
    <property type="term" value="P:polysaccharide biosynthetic process"/>
    <property type="evidence" value="ECO:0007669"/>
    <property type="project" value="InterPro"/>
</dbReference>
<sequence>MIDILRQFFKSYFLDILLKIKKYRTFPTKEEKSFCDFLKNRLNLSKESNQKILVEGGLIGYGPNYFFRLLTLIDLYINKYNLSPEIMFHGFPTQYNKAKALLREFNLKNYIYSKGSLWLFIQSYFYSIFIFYKINLKNIELKYLKYKNIQIGDFIIDSYLKQYNSPHKNKEIFKFIFESIYLVNFYKKLLNPKIYKIVLVTHTQYVEYGIFARVAFYNNIVVVETTDMQILVSNPFEANKIKYPSFHSSLREMINKQILDINNKEEFLFKSKKHLEDRLNGKFNQYDLKEAYRNKKIYSDLELRKTLNIQNKNPFIFIMAHVFSDAPLSIGENMLFDDYYEWIIFTIKEASLNKNINFIVKPHPSSYIYKEDGIVKNLISEFNLSNIYLAPEDFNTFSLKDLAKTIITARGTVGIEYTSLGIPVILAGDTFYSDFGFTIEPKTKEEYKKVLLNLNNTITLTSFQIDMALMIYGIFSNLNNLENDIITTEVLNYVWGMNGYEVNTNLAYEIITNNLKNFDFRKLSYLSIANEIELFI</sequence>
<dbReference type="EMBL" id="CP134850">
    <property type="protein sequence ID" value="WNL22321.1"/>
    <property type="molecule type" value="Genomic_DNA"/>
</dbReference>
<gene>
    <name evidence="2" type="ORF">RJG51_07830</name>
    <name evidence="1" type="ORF">RJG52_00805</name>
    <name evidence="3" type="ORF">RJG53_05450</name>
    <name evidence="5" type="ORF">RJG55_00810</name>
    <name evidence="4" type="ORF">RJG56_05300</name>
    <name evidence="6" type="ORF">RJG57_10510</name>
</gene>
<reference evidence="1" key="2">
    <citation type="submission" date="2023-09" db="EMBL/GenBank/DDBJ databases">
        <title>Characterization of Arcobacter Isolates from Retail Chicken Sold in Supermarkets in Tbilisi, Georgia.</title>
        <authorList>
            <person name="Matthias R."/>
            <person name="Zautner A.E."/>
        </authorList>
    </citation>
    <scope>NUCLEOTIDE SEQUENCE</scope>
    <source>
        <strain evidence="2">LEO 108</strain>
        <strain evidence="1">LEO 109</strain>
    </source>
</reference>
<evidence type="ECO:0008006" key="7">
    <source>
        <dbReference type="Google" id="ProtNLM"/>
    </source>
</evidence>
<evidence type="ECO:0000313" key="2">
    <source>
        <dbReference type="EMBL" id="WNL13940.1"/>
    </source>
</evidence>
<evidence type="ECO:0000313" key="3">
    <source>
        <dbReference type="EMBL" id="WNL20179.1"/>
    </source>
</evidence>
<accession>A0AA96IBC6</accession>
<dbReference type="Pfam" id="PF05159">
    <property type="entry name" value="Capsule_synth"/>
    <property type="match status" value="1"/>
</dbReference>